<dbReference type="Gene3D" id="3.20.20.70">
    <property type="entry name" value="Aldolase class I"/>
    <property type="match status" value="1"/>
</dbReference>
<evidence type="ECO:0000256" key="1">
    <source>
        <dbReference type="ARBA" id="ARBA00004761"/>
    </source>
</evidence>
<accession>A0A2G4EZL6</accession>
<dbReference type="EMBL" id="NXIB02000071">
    <property type="protein sequence ID" value="PHX54951.1"/>
    <property type="molecule type" value="Genomic_DNA"/>
</dbReference>
<keyword evidence="5" id="KW-0119">Carbohydrate metabolism</keyword>
<evidence type="ECO:0000256" key="4">
    <source>
        <dbReference type="ARBA" id="ARBA00023239"/>
    </source>
</evidence>
<dbReference type="NCBIfam" id="TIGR01182">
    <property type="entry name" value="eda"/>
    <property type="match status" value="1"/>
</dbReference>
<comment type="subunit">
    <text evidence="3">Homotrimer.</text>
</comment>
<dbReference type="OrthoDB" id="9802667at2"/>
<dbReference type="RefSeq" id="WP_096831775.1">
    <property type="nucleotide sequence ID" value="NZ_NXIB02000071.1"/>
</dbReference>
<gene>
    <name evidence="6" type="ORF">CP500_013435</name>
</gene>
<dbReference type="PANTHER" id="PTHR30246">
    <property type="entry name" value="2-KETO-3-DEOXY-6-PHOSPHOGLUCONATE ALDOLASE"/>
    <property type="match status" value="1"/>
</dbReference>
<dbReference type="EC" id="4.1.3.16" evidence="6"/>
<dbReference type="NCBIfam" id="NF005673">
    <property type="entry name" value="PRK07455.1"/>
    <property type="match status" value="1"/>
</dbReference>
<dbReference type="GO" id="GO:0008675">
    <property type="term" value="F:2-dehydro-3-deoxy-phosphogluconate aldolase activity"/>
    <property type="evidence" value="ECO:0007669"/>
    <property type="project" value="UniProtKB-EC"/>
</dbReference>
<proteinExistence type="inferred from homology"/>
<dbReference type="AlphaFoldDB" id="A0A2G4EZL6"/>
<organism evidence="6 7">
    <name type="scientific">Tychonema bourrellyi FEM_GT703</name>
    <dbReference type="NCBI Taxonomy" id="2040638"/>
    <lineage>
        <taxon>Bacteria</taxon>
        <taxon>Bacillati</taxon>
        <taxon>Cyanobacteriota</taxon>
        <taxon>Cyanophyceae</taxon>
        <taxon>Oscillatoriophycideae</taxon>
        <taxon>Oscillatoriales</taxon>
        <taxon>Microcoleaceae</taxon>
        <taxon>Tychonema</taxon>
    </lineage>
</organism>
<dbReference type="PANTHER" id="PTHR30246:SF1">
    <property type="entry name" value="2-DEHYDRO-3-DEOXY-6-PHOSPHOGALACTONATE ALDOLASE-RELATED"/>
    <property type="match status" value="1"/>
</dbReference>
<keyword evidence="7" id="KW-1185">Reference proteome</keyword>
<dbReference type="InterPro" id="IPR013785">
    <property type="entry name" value="Aldolase_TIM"/>
</dbReference>
<dbReference type="GO" id="GO:0008700">
    <property type="term" value="F:(R,S)-4-hydroxy-2-oxoglutarate aldolase activity"/>
    <property type="evidence" value="ECO:0007669"/>
    <property type="project" value="UniProtKB-EC"/>
</dbReference>
<dbReference type="EC" id="4.1.2.14" evidence="6"/>
<comment type="caution">
    <text evidence="6">The sequence shown here is derived from an EMBL/GenBank/DDBJ whole genome shotgun (WGS) entry which is preliminary data.</text>
</comment>
<evidence type="ECO:0000256" key="3">
    <source>
        <dbReference type="ARBA" id="ARBA00011233"/>
    </source>
</evidence>
<sequence length="218" mass="23055">MNHQAWLTSLKKHRAIAVIRSSDKEIAWQMAKAVAKGGIQFIEITWNTEKAAELISQLRLELPTFSIGTGTLLNLEQLQEAIDCGAQFLFTPHADVAMIKVAVDAGVPIVPGAFSPTEIVTAWQAGATCVKVFPISGLGGAAYLKALQGPLGEIPLIPTGGVTLDSVKLFIDAGAIAVGLAGDLFPKHLVANGDWEAIAQIARTLTQNLTTSESSFPI</sequence>
<dbReference type="Proteomes" id="UP000226442">
    <property type="component" value="Unassembled WGS sequence"/>
</dbReference>
<comment type="similarity">
    <text evidence="2">Belongs to the KHG/KDPG aldolase family.</text>
</comment>
<evidence type="ECO:0000313" key="7">
    <source>
        <dbReference type="Proteomes" id="UP000226442"/>
    </source>
</evidence>
<evidence type="ECO:0000256" key="2">
    <source>
        <dbReference type="ARBA" id="ARBA00006906"/>
    </source>
</evidence>
<reference evidence="6" key="1">
    <citation type="submission" date="2017-10" db="EMBL/GenBank/DDBJ databases">
        <title>Draft genome sequence of the planktic cyanobacteria Tychonema bourrellyi isolated from alpine lentic freshwater.</title>
        <authorList>
            <person name="Tett A."/>
            <person name="Armanini F."/>
            <person name="Asnicar F."/>
            <person name="Boscaini A."/>
            <person name="Pasolli E."/>
            <person name="Zolfo M."/>
            <person name="Donati C."/>
            <person name="Salmaso N."/>
            <person name="Segata N."/>
        </authorList>
    </citation>
    <scope>NUCLEOTIDE SEQUENCE</scope>
    <source>
        <strain evidence="6">FEM_GT703</strain>
    </source>
</reference>
<dbReference type="InterPro" id="IPR000887">
    <property type="entry name" value="Aldlse_KDPG_KHG"/>
</dbReference>
<name>A0A2G4EZL6_9CYAN</name>
<dbReference type="CDD" id="cd00452">
    <property type="entry name" value="KDPG_aldolase"/>
    <property type="match status" value="1"/>
</dbReference>
<evidence type="ECO:0000313" key="6">
    <source>
        <dbReference type="EMBL" id="PHX54951.1"/>
    </source>
</evidence>
<protein>
    <submittedName>
        <fullName evidence="6">Keto-deoxy-phosphogluconate aldolase</fullName>
        <ecNumber evidence="6">4.1.2.14</ecNumber>
        <ecNumber evidence="6">4.1.3.16</ecNumber>
    </submittedName>
</protein>
<comment type="pathway">
    <text evidence="1">Carbohydrate acid metabolism.</text>
</comment>
<dbReference type="Pfam" id="PF01081">
    <property type="entry name" value="Aldolase"/>
    <property type="match status" value="1"/>
</dbReference>
<keyword evidence="4 6" id="KW-0456">Lyase</keyword>
<evidence type="ECO:0000256" key="5">
    <source>
        <dbReference type="ARBA" id="ARBA00023277"/>
    </source>
</evidence>
<dbReference type="SUPFAM" id="SSF51569">
    <property type="entry name" value="Aldolase"/>
    <property type="match status" value="1"/>
</dbReference>